<dbReference type="InterPro" id="IPR011335">
    <property type="entry name" value="Restrct_endonuc-II-like"/>
</dbReference>
<comment type="caution">
    <text evidence="2">The sequence shown here is derived from an EMBL/GenBank/DDBJ whole genome shotgun (WGS) entry which is preliminary data.</text>
</comment>
<reference evidence="2 3" key="1">
    <citation type="submission" date="2019-02" db="EMBL/GenBank/DDBJ databases">
        <title>Deep-cultivation of Planctomycetes and their phenomic and genomic characterization uncovers novel biology.</title>
        <authorList>
            <person name="Wiegand S."/>
            <person name="Jogler M."/>
            <person name="Boedeker C."/>
            <person name="Pinto D."/>
            <person name="Vollmers J."/>
            <person name="Rivas-Marin E."/>
            <person name="Kohn T."/>
            <person name="Peeters S.H."/>
            <person name="Heuer A."/>
            <person name="Rast P."/>
            <person name="Oberbeckmann S."/>
            <person name="Bunk B."/>
            <person name="Jeske O."/>
            <person name="Meyerdierks A."/>
            <person name="Storesund J.E."/>
            <person name="Kallscheuer N."/>
            <person name="Luecker S."/>
            <person name="Lage O.M."/>
            <person name="Pohl T."/>
            <person name="Merkel B.J."/>
            <person name="Hornburger P."/>
            <person name="Mueller R.-W."/>
            <person name="Bruemmer F."/>
            <person name="Labrenz M."/>
            <person name="Spormann A.M."/>
            <person name="Op Den Camp H."/>
            <person name="Overmann J."/>
            <person name="Amann R."/>
            <person name="Jetten M.S.M."/>
            <person name="Mascher T."/>
            <person name="Medema M.H."/>
            <person name="Devos D.P."/>
            <person name="Kaster A.-K."/>
            <person name="Ovreas L."/>
            <person name="Rohde M."/>
            <person name="Galperin M.Y."/>
            <person name="Jogler C."/>
        </authorList>
    </citation>
    <scope>NUCLEOTIDE SEQUENCE [LARGE SCALE GENOMIC DNA]</scope>
    <source>
        <strain evidence="2 3">Poly51</strain>
    </source>
</reference>
<dbReference type="SUPFAM" id="SSF52980">
    <property type="entry name" value="Restriction endonuclease-like"/>
    <property type="match status" value="1"/>
</dbReference>
<dbReference type="Pfam" id="PF05685">
    <property type="entry name" value="Uma2"/>
    <property type="match status" value="1"/>
</dbReference>
<proteinExistence type="predicted"/>
<organism evidence="2 3">
    <name type="scientific">Rubripirellula tenax</name>
    <dbReference type="NCBI Taxonomy" id="2528015"/>
    <lineage>
        <taxon>Bacteria</taxon>
        <taxon>Pseudomonadati</taxon>
        <taxon>Planctomycetota</taxon>
        <taxon>Planctomycetia</taxon>
        <taxon>Pirellulales</taxon>
        <taxon>Pirellulaceae</taxon>
        <taxon>Rubripirellula</taxon>
    </lineage>
</organism>
<dbReference type="PANTHER" id="PTHR35400:SF3">
    <property type="entry name" value="SLL1072 PROTEIN"/>
    <property type="match status" value="1"/>
</dbReference>
<keyword evidence="3" id="KW-1185">Reference proteome</keyword>
<name>A0A5C6FHD2_9BACT</name>
<dbReference type="CDD" id="cd06260">
    <property type="entry name" value="DUF820-like"/>
    <property type="match status" value="1"/>
</dbReference>
<dbReference type="OrthoDB" id="9789502at2"/>
<evidence type="ECO:0000313" key="3">
    <source>
        <dbReference type="Proteomes" id="UP000318288"/>
    </source>
</evidence>
<accession>A0A5C6FHD2</accession>
<protein>
    <recommendedName>
        <fullName evidence="1">Putative restriction endonuclease domain-containing protein</fullName>
    </recommendedName>
</protein>
<dbReference type="InterPro" id="IPR012296">
    <property type="entry name" value="Nuclease_put_TT1808"/>
</dbReference>
<evidence type="ECO:0000313" key="2">
    <source>
        <dbReference type="EMBL" id="TWU59001.1"/>
    </source>
</evidence>
<dbReference type="Proteomes" id="UP000318288">
    <property type="component" value="Unassembled WGS sequence"/>
</dbReference>
<dbReference type="Gene3D" id="3.90.1570.10">
    <property type="entry name" value="tt1808, chain A"/>
    <property type="match status" value="1"/>
</dbReference>
<dbReference type="RefSeq" id="WP_146456290.1">
    <property type="nucleotide sequence ID" value="NZ_SJPW01000002.1"/>
</dbReference>
<dbReference type="PANTHER" id="PTHR35400">
    <property type="entry name" value="SLR1083 PROTEIN"/>
    <property type="match status" value="1"/>
</dbReference>
<dbReference type="AlphaFoldDB" id="A0A5C6FHD2"/>
<gene>
    <name evidence="2" type="ORF">Poly51_17860</name>
</gene>
<sequence>MSTSLRLTPHQYDQMIAKGAFVGFEKRIELIHGELREMNPAGPAHCDYINFLARWSFESTRDTSIVVSIQNIIDADDSRPEPDITWLKPGRYAHRHPTGNDVLLVIEVADSSLRFDRGEKLAIYASQNIPEYWIVDIADRCIEVFTGPELDDYSNRRRVEVDGAVRPTCCPAAELKLADLFIL</sequence>
<dbReference type="EMBL" id="SJPW01000002">
    <property type="protein sequence ID" value="TWU59001.1"/>
    <property type="molecule type" value="Genomic_DNA"/>
</dbReference>
<feature type="domain" description="Putative restriction endonuclease" evidence="1">
    <location>
        <begin position="16"/>
        <end position="155"/>
    </location>
</feature>
<evidence type="ECO:0000259" key="1">
    <source>
        <dbReference type="Pfam" id="PF05685"/>
    </source>
</evidence>
<dbReference type="InterPro" id="IPR008538">
    <property type="entry name" value="Uma2"/>
</dbReference>